<sequence>MFVIRREPHNPILAPQRERPWEARATYNPSVVLTPEGARLYYRAFGSPDALQMPNVGLSTIGMAFAEDGVHFHSRQQVIAPKEPWDVFGCEDPRVTFFEGRWYCFYTALGGYPFGPDNIKVAVAIGDTPENFTERHLVTPFNAKAATLFPERINGDIVLMLTVHTDWTSEHPRPTIAFARAKKMEEFFDHEYWHRWHDHLADHALPEMRRDDDDHVEVGASPLLTRHGWLLVYAYIQHYYDEHKRIFSVEVALLELDNPQKVISRTESILVPQEFYEQYGLVPNIVFPTSATIGDNGQLDIWYGGADTVCAKASVKLHDLMRALDPDRPARTFSRAVQNPILSARGDGFESRDVFNAASIDINGSVYILYRAMDKDNTSTIGLAISKDGTTIDERLSEPVYVPREEFEKKKGSPTGNSGCEDPRIVRIEDTLYMTYTAYDGVHSPIGAVSSINIDDFLARRWNAWEVPHLLTPDGVDDKDLALLPEKVNGNYLLYHRVNNLVCADLLPDLTSGKRVSRCIEVIGPRPGMWDGAKVGSAAPPIKVGDKWLMIYHGVSRHGTYRLGAALLGASGTEVLARTADAIFEPLESYEKEGEIPNVVFACGTVVRGDTLFLYYGAADKAIGVATASLSHILDALS</sequence>
<evidence type="ECO:0008006" key="6">
    <source>
        <dbReference type="Google" id="ProtNLM"/>
    </source>
</evidence>
<dbReference type="STRING" id="1798474.A2118_01420"/>
<evidence type="ECO:0000256" key="2">
    <source>
        <dbReference type="ARBA" id="ARBA00022679"/>
    </source>
</evidence>
<dbReference type="CDD" id="cd18611">
    <property type="entry name" value="GH130"/>
    <property type="match status" value="1"/>
</dbReference>
<evidence type="ECO:0000313" key="4">
    <source>
        <dbReference type="EMBL" id="OGG41094.1"/>
    </source>
</evidence>
<dbReference type="EMBL" id="MFKN01000013">
    <property type="protein sequence ID" value="OGG41094.1"/>
    <property type="molecule type" value="Genomic_DNA"/>
</dbReference>
<comment type="caution">
    <text evidence="4">The sequence shown here is derived from an EMBL/GenBank/DDBJ whole genome shotgun (WGS) entry which is preliminary data.</text>
</comment>
<evidence type="ECO:0000313" key="5">
    <source>
        <dbReference type="Proteomes" id="UP000179014"/>
    </source>
</evidence>
<evidence type="ECO:0000256" key="3">
    <source>
        <dbReference type="ARBA" id="ARBA00024356"/>
    </source>
</evidence>
<dbReference type="GO" id="GO:0016757">
    <property type="term" value="F:glycosyltransferase activity"/>
    <property type="evidence" value="ECO:0007669"/>
    <property type="project" value="UniProtKB-KW"/>
</dbReference>
<proteinExistence type="inferred from homology"/>
<dbReference type="Proteomes" id="UP000179014">
    <property type="component" value="Unassembled WGS sequence"/>
</dbReference>
<name>A0A1F6BVW5_9BACT</name>
<evidence type="ECO:0000256" key="1">
    <source>
        <dbReference type="ARBA" id="ARBA00022676"/>
    </source>
</evidence>
<gene>
    <name evidence="4" type="ORF">A2118_01420</name>
</gene>
<reference evidence="4 5" key="1">
    <citation type="journal article" date="2016" name="Nat. Commun.">
        <title>Thousands of microbial genomes shed light on interconnected biogeochemical processes in an aquifer system.</title>
        <authorList>
            <person name="Anantharaman K."/>
            <person name="Brown C.T."/>
            <person name="Hug L.A."/>
            <person name="Sharon I."/>
            <person name="Castelle C.J."/>
            <person name="Probst A.J."/>
            <person name="Thomas B.C."/>
            <person name="Singh A."/>
            <person name="Wilkins M.J."/>
            <person name="Karaoz U."/>
            <person name="Brodie E.L."/>
            <person name="Williams K.H."/>
            <person name="Hubbard S.S."/>
            <person name="Banfield J.F."/>
        </authorList>
    </citation>
    <scope>NUCLEOTIDE SEQUENCE [LARGE SCALE GENOMIC DNA]</scope>
</reference>
<organism evidence="4 5">
    <name type="scientific">Candidatus Kaiserbacteria bacterium GWA2_50_9</name>
    <dbReference type="NCBI Taxonomy" id="1798474"/>
    <lineage>
        <taxon>Bacteria</taxon>
        <taxon>Candidatus Kaiseribacteriota</taxon>
    </lineage>
</organism>
<comment type="similarity">
    <text evidence="3">Belongs to the glycosyl hydrolase 130 family.</text>
</comment>
<dbReference type="PANTHER" id="PTHR34106">
    <property type="entry name" value="GLYCOSIDASE"/>
    <property type="match status" value="1"/>
</dbReference>
<dbReference type="SUPFAM" id="SSF75005">
    <property type="entry name" value="Arabinanase/levansucrase/invertase"/>
    <property type="match status" value="2"/>
</dbReference>
<dbReference type="InterPro" id="IPR023296">
    <property type="entry name" value="Glyco_hydro_beta-prop_sf"/>
</dbReference>
<keyword evidence="1" id="KW-0328">Glycosyltransferase</keyword>
<dbReference type="CDD" id="cd18614">
    <property type="entry name" value="GH130"/>
    <property type="match status" value="1"/>
</dbReference>
<dbReference type="Gene3D" id="2.115.10.20">
    <property type="entry name" value="Glycosyl hydrolase domain, family 43"/>
    <property type="match status" value="2"/>
</dbReference>
<accession>A0A1F6BVW5</accession>
<dbReference type="Pfam" id="PF04041">
    <property type="entry name" value="Glyco_hydro_130"/>
    <property type="match status" value="2"/>
</dbReference>
<dbReference type="InterPro" id="IPR007184">
    <property type="entry name" value="Mannoside_phosphorylase"/>
</dbReference>
<protein>
    <recommendedName>
        <fullName evidence="6">Glycosidase</fullName>
    </recommendedName>
</protein>
<dbReference type="AlphaFoldDB" id="A0A1F6BVW5"/>
<dbReference type="PANTHER" id="PTHR34106:SF5">
    <property type="entry name" value="GLYCOSIDASE"/>
    <property type="match status" value="1"/>
</dbReference>
<keyword evidence="2" id="KW-0808">Transferase</keyword>